<dbReference type="InterPro" id="IPR013780">
    <property type="entry name" value="Glyco_hydro_b"/>
</dbReference>
<dbReference type="SUPFAM" id="SSF74650">
    <property type="entry name" value="Galactose mutarotase-like"/>
    <property type="match status" value="1"/>
</dbReference>
<protein>
    <recommendedName>
        <fullName evidence="5">Maltase</fullName>
    </recommendedName>
</protein>
<reference evidence="10" key="1">
    <citation type="submission" date="2021-06" db="EMBL/GenBank/DDBJ databases">
        <authorList>
            <person name="Kallberg Y."/>
            <person name="Tangrot J."/>
            <person name="Rosling A."/>
        </authorList>
    </citation>
    <scope>NUCLEOTIDE SEQUENCE</scope>
    <source>
        <strain evidence="10">AZ414A</strain>
    </source>
</reference>
<keyword evidence="3" id="KW-0325">Glycoprotein</keyword>
<evidence type="ECO:0000259" key="7">
    <source>
        <dbReference type="Pfam" id="PF01055"/>
    </source>
</evidence>
<evidence type="ECO:0000256" key="6">
    <source>
        <dbReference type="RuleBase" id="RU361185"/>
    </source>
</evidence>
<dbReference type="InterPro" id="IPR030458">
    <property type="entry name" value="Glyco_hydro_31_AS"/>
</dbReference>
<dbReference type="CDD" id="cd14752">
    <property type="entry name" value="GH31_N"/>
    <property type="match status" value="1"/>
</dbReference>
<evidence type="ECO:0000256" key="5">
    <source>
        <dbReference type="ARBA" id="ARBA00041343"/>
    </source>
</evidence>
<comment type="caution">
    <text evidence="10">The sequence shown here is derived from an EMBL/GenBank/DDBJ whole genome shotgun (WGS) entry which is preliminary data.</text>
</comment>
<dbReference type="OrthoDB" id="5839090at2759"/>
<gene>
    <name evidence="10" type="ORF">DEBURN_LOCUS8744</name>
</gene>
<dbReference type="AlphaFoldDB" id="A0A9N9BYU8"/>
<organism evidence="10 11">
    <name type="scientific">Diversispora eburnea</name>
    <dbReference type="NCBI Taxonomy" id="1213867"/>
    <lineage>
        <taxon>Eukaryota</taxon>
        <taxon>Fungi</taxon>
        <taxon>Fungi incertae sedis</taxon>
        <taxon>Mucoromycota</taxon>
        <taxon>Glomeromycotina</taxon>
        <taxon>Glomeromycetes</taxon>
        <taxon>Diversisporales</taxon>
        <taxon>Diversisporaceae</taxon>
        <taxon>Diversispora</taxon>
    </lineage>
</organism>
<dbReference type="GO" id="GO:0005975">
    <property type="term" value="P:carbohydrate metabolic process"/>
    <property type="evidence" value="ECO:0007669"/>
    <property type="project" value="InterPro"/>
</dbReference>
<dbReference type="PANTHER" id="PTHR22762">
    <property type="entry name" value="ALPHA-GLUCOSIDASE"/>
    <property type="match status" value="1"/>
</dbReference>
<dbReference type="InterPro" id="IPR011013">
    <property type="entry name" value="Gal_mutarotase_sf_dom"/>
</dbReference>
<dbReference type="Gene3D" id="3.20.20.80">
    <property type="entry name" value="Glycosidases"/>
    <property type="match status" value="1"/>
</dbReference>
<dbReference type="Gene3D" id="2.60.40.1180">
    <property type="entry name" value="Golgi alpha-mannosidase II"/>
    <property type="match status" value="2"/>
</dbReference>
<feature type="domain" description="Glycoside hydrolase family 31 TIM barrel" evidence="7">
    <location>
        <begin position="345"/>
        <end position="739"/>
    </location>
</feature>
<dbReference type="PROSITE" id="PS00129">
    <property type="entry name" value="GLYCOSYL_HYDROL_F31_1"/>
    <property type="match status" value="1"/>
</dbReference>
<evidence type="ECO:0000256" key="1">
    <source>
        <dbReference type="ARBA" id="ARBA00007806"/>
    </source>
</evidence>
<evidence type="ECO:0000259" key="8">
    <source>
        <dbReference type="Pfam" id="PF13802"/>
    </source>
</evidence>
<evidence type="ECO:0000256" key="4">
    <source>
        <dbReference type="ARBA" id="ARBA00023295"/>
    </source>
</evidence>
<dbReference type="Pfam" id="PF13802">
    <property type="entry name" value="Gal_mutarotas_2"/>
    <property type="match status" value="1"/>
</dbReference>
<dbReference type="GO" id="GO:0030246">
    <property type="term" value="F:carbohydrate binding"/>
    <property type="evidence" value="ECO:0007669"/>
    <property type="project" value="InterPro"/>
</dbReference>
<dbReference type="Pfam" id="PF01055">
    <property type="entry name" value="Glyco_hydro_31_2nd"/>
    <property type="match status" value="1"/>
</dbReference>
<dbReference type="SUPFAM" id="SSF51445">
    <property type="entry name" value="(Trans)glycosidases"/>
    <property type="match status" value="1"/>
</dbReference>
<proteinExistence type="inferred from homology"/>
<keyword evidence="11" id="KW-1185">Reference proteome</keyword>
<dbReference type="InterPro" id="IPR017853">
    <property type="entry name" value="GH"/>
</dbReference>
<dbReference type="Pfam" id="PF21365">
    <property type="entry name" value="Glyco_hydro_31_3rd"/>
    <property type="match status" value="1"/>
</dbReference>
<dbReference type="Proteomes" id="UP000789706">
    <property type="component" value="Unassembled WGS sequence"/>
</dbReference>
<dbReference type="SUPFAM" id="SSF51011">
    <property type="entry name" value="Glycosyl hydrolase domain"/>
    <property type="match status" value="1"/>
</dbReference>
<dbReference type="PANTHER" id="PTHR22762:SF133">
    <property type="entry name" value="P-TYPE DOMAIN-CONTAINING PROTEIN"/>
    <property type="match status" value="1"/>
</dbReference>
<dbReference type="EMBL" id="CAJVPK010001387">
    <property type="protein sequence ID" value="CAG8584627.1"/>
    <property type="molecule type" value="Genomic_DNA"/>
</dbReference>
<accession>A0A9N9BYU8</accession>
<keyword evidence="2 6" id="KW-0378">Hydrolase</keyword>
<dbReference type="CDD" id="cd06602">
    <property type="entry name" value="GH31_MGAM_SI_GAA"/>
    <property type="match status" value="1"/>
</dbReference>
<evidence type="ECO:0000256" key="2">
    <source>
        <dbReference type="ARBA" id="ARBA00022801"/>
    </source>
</evidence>
<evidence type="ECO:0000259" key="9">
    <source>
        <dbReference type="Pfam" id="PF21365"/>
    </source>
</evidence>
<comment type="similarity">
    <text evidence="1 6">Belongs to the glycosyl hydrolase 31 family.</text>
</comment>
<dbReference type="InterPro" id="IPR000322">
    <property type="entry name" value="Glyco_hydro_31_TIM"/>
</dbReference>
<evidence type="ECO:0000313" key="10">
    <source>
        <dbReference type="EMBL" id="CAG8584627.1"/>
    </source>
</evidence>
<sequence>MCFFTNFDNAYSSTFRKDQMVYATRVIGTRFTFYKAFLSSDYFKSLEKGFPPDDLTATIYRFLANDNVTTFFGYDYANKDHRPLILDLLHISFKRISSQSIIQFDIVYEIQDESRQTGYHLKDIKSSDTRFTASLNLPPDHRDSIPEYGTKLKNLMFKVEYQTTNRIRVCISDLKEKRWRVPKEVVKLNENPTNKETNFDYEFGYESNPFGFYIKRKCDNERIFDTTNQRFIFKNQYIEISTKLPSRSNIYGFGETTGSFKRNVGSRMTIWARGENLYGSHPYYVELRNGKAHGVFLLNSNGMDVIYEEEKLTYKVIGGILDFYIFMGPSPIDVVQQYTELIGNPYFIPYWSLGYHQCRWGYDTIPKLEDTVKRHKEANIPIDAVWIDIDYMDVYKPFTFSPSHFPPDQFAKFAESLHQNNQRLVAIVDPGIKILKGFEPYEEGRKKDLFIKRADGEDFVGKVWPGTTVFPDWFHPESQEYWKETIRKWLDKVPIDGIWIDMNEIANFVNGDLSHETNIGRRDDKVMIPSADQTVTDMVVDEPDIIEDLDNKNDNDEIINLDVNNPPYSINNCGTESPLFHRTSPMDAFHHTGIKEYDAHNLFGHMEAIATFHALSSIRPNQRPFILSRSTFPSSGKYAAHWLGDNSSEWNDLINSISGILSFQLFGIPMVGADICGFNGKCKENIAIRWFQLGSFYPFCRNHNAINMPGQECYMTKKVERISKIWIHARYQLLPYWYTIFYFSSAKGLPVTMPLWFLDPNVQDTWDIDRQYLIGESILVTPVLESESTKVTGYIPAGRWYDFISGKIFYEGDQGKWIELDAPIEVIPIHIRGGSIIPMHCQVGLQIYECRKSGIKLQIALDQEGKAKGNLYLDDGETPLEKVGNNYTLISFTVENKKLKVEGTFGYHDSQGAFVNEIVFLGSKELNLNEKTKFIVSSSPPSLPSLVTDGIDVQLKKEIIAENVVVEMDNLIIKGLGIELTGEFTISWE</sequence>
<dbReference type="InterPro" id="IPR048395">
    <property type="entry name" value="Glyco_hydro_31_C"/>
</dbReference>
<evidence type="ECO:0000256" key="3">
    <source>
        <dbReference type="ARBA" id="ARBA00023180"/>
    </source>
</evidence>
<dbReference type="Gene3D" id="2.60.40.1760">
    <property type="entry name" value="glycosyl hydrolase (family 31)"/>
    <property type="match status" value="1"/>
</dbReference>
<evidence type="ECO:0000313" key="11">
    <source>
        <dbReference type="Proteomes" id="UP000789706"/>
    </source>
</evidence>
<name>A0A9N9BYU8_9GLOM</name>
<keyword evidence="4 6" id="KW-0326">Glycosidase</keyword>
<dbReference type="InterPro" id="IPR025887">
    <property type="entry name" value="Glyco_hydro_31_N_dom"/>
</dbReference>
<dbReference type="GO" id="GO:0004553">
    <property type="term" value="F:hydrolase activity, hydrolyzing O-glycosyl compounds"/>
    <property type="evidence" value="ECO:0007669"/>
    <property type="project" value="InterPro"/>
</dbReference>
<feature type="domain" description="Glycoside hydrolase family 31 N-terminal" evidence="8">
    <location>
        <begin position="174"/>
        <end position="302"/>
    </location>
</feature>
<feature type="domain" description="Glycosyl hydrolase family 31 C-terminal" evidence="9">
    <location>
        <begin position="748"/>
        <end position="837"/>
    </location>
</feature>